<organism evidence="2 3">
    <name type="scientific">Roseofilum casamattae BLCC-M143</name>
    <dbReference type="NCBI Taxonomy" id="3022442"/>
    <lineage>
        <taxon>Bacteria</taxon>
        <taxon>Bacillati</taxon>
        <taxon>Cyanobacteriota</taxon>
        <taxon>Cyanophyceae</taxon>
        <taxon>Desertifilales</taxon>
        <taxon>Desertifilaceae</taxon>
        <taxon>Roseofilum</taxon>
        <taxon>Roseofilum casamattae</taxon>
    </lineage>
</organism>
<dbReference type="RefSeq" id="WP_283757085.1">
    <property type="nucleotide sequence ID" value="NZ_JAQOSQ010000002.1"/>
</dbReference>
<evidence type="ECO:0000313" key="2">
    <source>
        <dbReference type="EMBL" id="MDJ1182433.1"/>
    </source>
</evidence>
<protein>
    <recommendedName>
        <fullName evidence="4">EcsC family protein</fullName>
    </recommendedName>
</protein>
<accession>A0ABT7BTC2</accession>
<dbReference type="Pfam" id="PF12787">
    <property type="entry name" value="EcsC"/>
    <property type="match status" value="1"/>
</dbReference>
<gene>
    <name evidence="2" type="ORF">PMH09_04430</name>
</gene>
<evidence type="ECO:0008006" key="4">
    <source>
        <dbReference type="Google" id="ProtNLM"/>
    </source>
</evidence>
<dbReference type="InterPro" id="IPR024787">
    <property type="entry name" value="EcsC"/>
</dbReference>
<sequence>MTSQPNPETELIPVSQPEEAIVTAGDSPKKPRWGGLFGKVADAAAGTTGAMQKATEVVGNVAGSAGSAIAQKAEAATSAVTNTQSLVTGAMQKATGVAENVADNAGSIVVKQTETAGQIAINTQSAVTGAVGKATGMVGNAAGNASSAIVQQTGAMTNATLQTGGAIAKTSLDIAENIGKTVMQTPAQIAGVLKLVSENPWMESALQTLPTDWMLNIIEQVDVTKAKESIVTLQEKFPEESASSISHRVMRQKALLVGATHVATGLSGASLLLIGVDLAATTALQAELVYQIAYAYGFDLEETERKAEVLTIFGLAFGSSKALEAGLGLLKTVPLAGAAISGSANAALIYGLGYAACRFYEAKLSPVVMTAALESMQEENEHYLEAAITQETLMDRVLVHMILAGNPDKTWEEIVPELEPMNLSPASLDAIATALENPPSLEELLAQLDPDFVPSLLWQCQKMAELDEIVTPEELRVLKAIRQYLPDETAIAQSSVAS</sequence>
<keyword evidence="3" id="KW-1185">Reference proteome</keyword>
<name>A0ABT7BTC2_9CYAN</name>
<comment type="caution">
    <text evidence="2">The sequence shown here is derived from an EMBL/GenBank/DDBJ whole genome shotgun (WGS) entry which is preliminary data.</text>
</comment>
<dbReference type="Proteomes" id="UP001232992">
    <property type="component" value="Unassembled WGS sequence"/>
</dbReference>
<proteinExistence type="predicted"/>
<feature type="region of interest" description="Disordered" evidence="1">
    <location>
        <begin position="1"/>
        <end position="29"/>
    </location>
</feature>
<reference evidence="2 3" key="1">
    <citation type="submission" date="2023-01" db="EMBL/GenBank/DDBJ databases">
        <title>Novel diversity within Roseofilum (Cyanobacteria; Desertifilaceae) from marine benthic mats with descriptions of four novel species.</title>
        <authorList>
            <person name="Wang Y."/>
            <person name="Berthold D.E."/>
            <person name="Hu J."/>
            <person name="Lefler F.W."/>
            <person name="Laughinghouse H.D. IV."/>
        </authorList>
    </citation>
    <scope>NUCLEOTIDE SEQUENCE [LARGE SCALE GENOMIC DNA]</scope>
    <source>
        <strain evidence="2 3">BLCC-M143</strain>
    </source>
</reference>
<evidence type="ECO:0000313" key="3">
    <source>
        <dbReference type="Proteomes" id="UP001232992"/>
    </source>
</evidence>
<dbReference type="EMBL" id="JAQOSQ010000002">
    <property type="protein sequence ID" value="MDJ1182433.1"/>
    <property type="molecule type" value="Genomic_DNA"/>
</dbReference>
<evidence type="ECO:0000256" key="1">
    <source>
        <dbReference type="SAM" id="MobiDB-lite"/>
    </source>
</evidence>